<evidence type="ECO:0000259" key="2">
    <source>
        <dbReference type="Pfam" id="PF03787"/>
    </source>
</evidence>
<dbReference type="eggNOG" id="COG1367">
    <property type="taxonomic scope" value="Bacteria"/>
</dbReference>
<dbReference type="PATRIC" id="fig|1048834.4.peg.2437"/>
<keyword evidence="1" id="KW-0051">Antiviral defense</keyword>
<dbReference type="HOGENOM" id="CLU_043263_0_0_9"/>
<gene>
    <name evidence="3" type="ordered locus">TC41_2579</name>
</gene>
<dbReference type="GO" id="GO:0051607">
    <property type="term" value="P:defense response to virus"/>
    <property type="evidence" value="ECO:0007669"/>
    <property type="project" value="UniProtKB-KW"/>
</dbReference>
<evidence type="ECO:0000256" key="1">
    <source>
        <dbReference type="ARBA" id="ARBA00023118"/>
    </source>
</evidence>
<dbReference type="EMBL" id="CP002902">
    <property type="protein sequence ID" value="AEJ44474.1"/>
    <property type="molecule type" value="Genomic_DNA"/>
</dbReference>
<evidence type="ECO:0000313" key="3">
    <source>
        <dbReference type="EMBL" id="AEJ44474.1"/>
    </source>
</evidence>
<dbReference type="NCBIfam" id="TIGR01894">
    <property type="entry name" value="cas_TM1795_cmr1"/>
    <property type="match status" value="1"/>
</dbReference>
<name>F8IHK1_ALIAT</name>
<proteinExistence type="predicted"/>
<dbReference type="Proteomes" id="UP000000292">
    <property type="component" value="Chromosome"/>
</dbReference>
<dbReference type="InterPro" id="IPR007522">
    <property type="entry name" value="CRISPR-assoc_prot_TM1795"/>
</dbReference>
<accession>F8IHK1</accession>
<dbReference type="AlphaFoldDB" id="F8IHK1"/>
<dbReference type="KEGG" id="aad:TC41_2579"/>
<evidence type="ECO:0000313" key="4">
    <source>
        <dbReference type="Proteomes" id="UP000000292"/>
    </source>
</evidence>
<dbReference type="InterPro" id="IPR005537">
    <property type="entry name" value="RAMP_III_fam"/>
</dbReference>
<reference evidence="3 4" key="1">
    <citation type="journal article" date="2011" name="J. Bacteriol.">
        <title>Complete Genome Sequence of Alicyclobacillus acidocaldarius Strain Tc-4-1.</title>
        <authorList>
            <person name="Chen Y."/>
            <person name="He Y."/>
            <person name="Zhang B."/>
            <person name="Yang J."/>
            <person name="Li W."/>
            <person name="Dong Z."/>
            <person name="Hu S."/>
        </authorList>
    </citation>
    <scope>NUCLEOTIDE SEQUENCE [LARGE SCALE GENOMIC DNA]</scope>
    <source>
        <strain evidence="3 4">Tc-4-1</strain>
    </source>
</reference>
<dbReference type="Pfam" id="PF03787">
    <property type="entry name" value="RAMPs"/>
    <property type="match status" value="1"/>
</dbReference>
<feature type="domain" description="CRISPR type III-associated protein" evidence="2">
    <location>
        <begin position="57"/>
        <end position="271"/>
    </location>
</feature>
<protein>
    <submittedName>
        <fullName evidence="3">CRISPR-associated RAMP protein, Cmr1 family</fullName>
    </submittedName>
</protein>
<sequence length="514" mass="58197">MASRTRLSRRFELRLSRRWIGCWSSCKRERRRRMSKVPEIQLPQIDERPKCIASASIRTLTPVIGAGIRSQRVDPSHPVRGETVRGYLRFWWRTVSQPGPLDRWIDGLRHQEASKNTSKSTRLRVIPIAELDPVEQLRLREDAIWGSPSRAGLVAVQVQNNEWKSCNVRNKRARDVVQGLASIMEVQGDKSGSLSMAYAAFPLQQQKNDPPGAMSEVGMGSFRVTIAWNPWARHLSDEAKCQVDQEIREALWRWIHFGGLGMRWRRGFGALISDDVPGVPRHLDELRDHLRSHPSAGQPAVCAVLVKPSNPHRRRNTSETAVWEAWEDCLQPLRQYRQPRQPKNGPTRSFTKTPWPEASVIRAIHRGRGNPENGALRFPRAVLGLPVIFQFKGESTPNAELRPDKSANPLLGRLPSPFILRPVRIGDAVYPMCVWLESPLPSHQEHGFVRMSLKVGSMTPIPVPATAALSAMEDRFKALEGGEVRFEKTGDALADFLRHVRKQGFEVLYRSDAG</sequence>
<dbReference type="STRING" id="1048834.TC41_2579"/>
<reference evidence="4" key="2">
    <citation type="submission" date="2011-06" db="EMBL/GenBank/DDBJ databases">
        <title>The complete genome sequence of Alicyclobacillus acidocaldarius sp. Tc-4-1.</title>
        <authorList>
            <person name="Chen Y."/>
            <person name="He Y."/>
            <person name="Dong Z."/>
            <person name="Hu S."/>
        </authorList>
    </citation>
    <scope>NUCLEOTIDE SEQUENCE [LARGE SCALE GENOMIC DNA]</scope>
    <source>
        <strain evidence="4">Tc-4-1</strain>
    </source>
</reference>
<organism evidence="3 4">
    <name type="scientific">Alicyclobacillus acidocaldarius (strain Tc-4-1)</name>
    <name type="common">Bacillus acidocaldarius</name>
    <dbReference type="NCBI Taxonomy" id="1048834"/>
    <lineage>
        <taxon>Bacteria</taxon>
        <taxon>Bacillati</taxon>
        <taxon>Bacillota</taxon>
        <taxon>Bacilli</taxon>
        <taxon>Bacillales</taxon>
        <taxon>Alicyclobacillaceae</taxon>
        <taxon>Alicyclobacillus</taxon>
    </lineage>
</organism>